<dbReference type="Proteomes" id="UP001162031">
    <property type="component" value="Unassembled WGS sequence"/>
</dbReference>
<protein>
    <recommendedName>
        <fullName evidence="5">RxLR effector candidate protein</fullName>
    </recommendedName>
</protein>
<name>A0AAV0THH1_HYABA</name>
<evidence type="ECO:0000256" key="2">
    <source>
        <dbReference type="SAM" id="SignalP"/>
    </source>
</evidence>
<organism evidence="3 4">
    <name type="scientific">Hyaloperonospora brassicae</name>
    <name type="common">Brassica downy mildew</name>
    <name type="synonym">Peronospora brassicae</name>
    <dbReference type="NCBI Taxonomy" id="162125"/>
    <lineage>
        <taxon>Eukaryota</taxon>
        <taxon>Sar</taxon>
        <taxon>Stramenopiles</taxon>
        <taxon>Oomycota</taxon>
        <taxon>Peronosporomycetes</taxon>
        <taxon>Peronosporales</taxon>
        <taxon>Peronosporaceae</taxon>
        <taxon>Hyaloperonospora</taxon>
    </lineage>
</organism>
<proteinExistence type="predicted"/>
<feature type="compositionally biased region" description="Basic and acidic residues" evidence="1">
    <location>
        <begin position="33"/>
        <end position="44"/>
    </location>
</feature>
<evidence type="ECO:0008006" key="5">
    <source>
        <dbReference type="Google" id="ProtNLM"/>
    </source>
</evidence>
<feature type="chain" id="PRO_5043449106" description="RxLR effector candidate protein" evidence="2">
    <location>
        <begin position="21"/>
        <end position="317"/>
    </location>
</feature>
<sequence length="317" mass="36236">MGFHVTVMLLVAAILATTDAALRPDRLNSLRLTHKDDPVQRDNPDSTSDDEERGRRTTALVLSVIRASVAKCKPQLLTEIVAGMQKPPKEVRALVRRDKATAMEIFKHQPWVSYFKYARRRKKRVAIVSTLAERFGDRALASKIIALKGAKIKALKRLAASAQATQVHIWTKQRKSAEDVFRFLNLDKVAERKTAGTTIKEDVASLFDNAEFGIWTDYVRGLYEPDDQKAEAIMIETLTTFYGDGRLAKMLSRAKRIDETENLATRLLEAQLKNWLNRDVTPKQVHVWMRVRRQTMDEQEIAWLVEYTKDYANLNPV</sequence>
<feature type="signal peptide" evidence="2">
    <location>
        <begin position="1"/>
        <end position="20"/>
    </location>
</feature>
<keyword evidence="4" id="KW-1185">Reference proteome</keyword>
<keyword evidence="2" id="KW-0732">Signal</keyword>
<evidence type="ECO:0000313" key="3">
    <source>
        <dbReference type="EMBL" id="CAI5721608.1"/>
    </source>
</evidence>
<dbReference type="EMBL" id="CANTFL010000388">
    <property type="protein sequence ID" value="CAI5721608.1"/>
    <property type="molecule type" value="Genomic_DNA"/>
</dbReference>
<evidence type="ECO:0000313" key="4">
    <source>
        <dbReference type="Proteomes" id="UP001162031"/>
    </source>
</evidence>
<gene>
    <name evidence="3" type="ORF">HBR001_LOCUS2665</name>
</gene>
<evidence type="ECO:0000256" key="1">
    <source>
        <dbReference type="SAM" id="MobiDB-lite"/>
    </source>
</evidence>
<feature type="region of interest" description="Disordered" evidence="1">
    <location>
        <begin position="33"/>
        <end position="54"/>
    </location>
</feature>
<comment type="caution">
    <text evidence="3">The sequence shown here is derived from an EMBL/GenBank/DDBJ whole genome shotgun (WGS) entry which is preliminary data.</text>
</comment>
<reference evidence="3" key="1">
    <citation type="submission" date="2022-12" db="EMBL/GenBank/DDBJ databases">
        <authorList>
            <person name="Webb A."/>
        </authorList>
    </citation>
    <scope>NUCLEOTIDE SEQUENCE</scope>
    <source>
        <strain evidence="3">Hp1</strain>
    </source>
</reference>
<dbReference type="AlphaFoldDB" id="A0AAV0THH1"/>
<accession>A0AAV0THH1</accession>